<keyword evidence="1" id="KW-0805">Transcription regulation</keyword>
<dbReference type="EMBL" id="BAABEP010000032">
    <property type="protein sequence ID" value="GAA3740881.1"/>
    <property type="molecule type" value="Genomic_DNA"/>
</dbReference>
<evidence type="ECO:0000313" key="7">
    <source>
        <dbReference type="Proteomes" id="UP001499884"/>
    </source>
</evidence>
<evidence type="ECO:0000256" key="3">
    <source>
        <dbReference type="SAM" id="MobiDB-lite"/>
    </source>
</evidence>
<feature type="region of interest" description="Disordered" evidence="3">
    <location>
        <begin position="188"/>
        <end position="212"/>
    </location>
</feature>
<protein>
    <recommendedName>
        <fullName evidence="5">Putative zinc-finger domain-containing protein</fullName>
    </recommendedName>
</protein>
<reference evidence="7" key="1">
    <citation type="journal article" date="2019" name="Int. J. Syst. Evol. Microbiol.">
        <title>The Global Catalogue of Microorganisms (GCM) 10K type strain sequencing project: providing services to taxonomists for standard genome sequencing and annotation.</title>
        <authorList>
            <consortium name="The Broad Institute Genomics Platform"/>
            <consortium name="The Broad Institute Genome Sequencing Center for Infectious Disease"/>
            <person name="Wu L."/>
            <person name="Ma J."/>
        </authorList>
    </citation>
    <scope>NUCLEOTIDE SEQUENCE [LARGE SCALE GENOMIC DNA]</scope>
    <source>
        <strain evidence="7">JCM 30846</strain>
    </source>
</reference>
<dbReference type="Gene3D" id="1.10.10.1320">
    <property type="entry name" value="Anti-sigma factor, zinc-finger domain"/>
    <property type="match status" value="1"/>
</dbReference>
<keyword evidence="7" id="KW-1185">Reference proteome</keyword>
<dbReference type="InterPro" id="IPR027383">
    <property type="entry name" value="Znf_put"/>
</dbReference>
<evidence type="ECO:0000256" key="2">
    <source>
        <dbReference type="ARBA" id="ARBA00023163"/>
    </source>
</evidence>
<sequence>MSASQTPAEHHLGDRLAALVDGELDHDERERVLAHLATCARCKAEADCQRRLKNVFAEVAPPPPSAGFLARLQSLPAGRPQPPDGDGGPGAPGHEPFGHGVFDAQDPRGPLADTMDAFAFAGAHGASVFPVHRAGQQERSARRGRRFAFAAAGAVSLAAVALGGTLPLGSSVSAPARNNVVPLRAVGTSATAETGRRNGTSGGGLLPQSGAPARTVAAPGTLQARNLPDPSARPALSALSGAGLSGGPARSGFSALVAHEPSALTLWAFTAPSSASSPFPAAGFGAPAFPASAVNSGPAAPSLPATDPARGAAARPELLAGPGPLSGTR</sequence>
<evidence type="ECO:0000259" key="5">
    <source>
        <dbReference type="Pfam" id="PF13490"/>
    </source>
</evidence>
<feature type="domain" description="Putative zinc-finger" evidence="5">
    <location>
        <begin position="14"/>
        <end position="42"/>
    </location>
</feature>
<feature type="transmembrane region" description="Helical" evidence="4">
    <location>
        <begin position="147"/>
        <end position="169"/>
    </location>
</feature>
<keyword evidence="4" id="KW-0812">Transmembrane</keyword>
<keyword evidence="4" id="KW-1133">Transmembrane helix</keyword>
<gene>
    <name evidence="6" type="ORF">GCM10023082_42360</name>
</gene>
<organism evidence="6 7">
    <name type="scientific">Streptomyces tremellae</name>
    <dbReference type="NCBI Taxonomy" id="1124239"/>
    <lineage>
        <taxon>Bacteria</taxon>
        <taxon>Bacillati</taxon>
        <taxon>Actinomycetota</taxon>
        <taxon>Actinomycetes</taxon>
        <taxon>Kitasatosporales</taxon>
        <taxon>Streptomycetaceae</taxon>
        <taxon>Streptomyces</taxon>
    </lineage>
</organism>
<dbReference type="InterPro" id="IPR041916">
    <property type="entry name" value="Anti_sigma_zinc_sf"/>
</dbReference>
<accession>A0ABP7FJ41</accession>
<evidence type="ECO:0000256" key="1">
    <source>
        <dbReference type="ARBA" id="ARBA00023015"/>
    </source>
</evidence>
<evidence type="ECO:0000313" key="6">
    <source>
        <dbReference type="EMBL" id="GAA3740881.1"/>
    </source>
</evidence>
<keyword evidence="2" id="KW-0804">Transcription</keyword>
<feature type="region of interest" description="Disordered" evidence="3">
    <location>
        <begin position="74"/>
        <end position="98"/>
    </location>
</feature>
<dbReference type="Pfam" id="PF13490">
    <property type="entry name" value="zf-HC2"/>
    <property type="match status" value="1"/>
</dbReference>
<comment type="caution">
    <text evidence="6">The sequence shown here is derived from an EMBL/GenBank/DDBJ whole genome shotgun (WGS) entry which is preliminary data.</text>
</comment>
<name>A0ABP7FJ41_9ACTN</name>
<dbReference type="RefSeq" id="WP_345649780.1">
    <property type="nucleotide sequence ID" value="NZ_BAABEP010000032.1"/>
</dbReference>
<proteinExistence type="predicted"/>
<feature type="region of interest" description="Disordered" evidence="3">
    <location>
        <begin position="287"/>
        <end position="329"/>
    </location>
</feature>
<keyword evidence="4" id="KW-0472">Membrane</keyword>
<evidence type="ECO:0000256" key="4">
    <source>
        <dbReference type="SAM" id="Phobius"/>
    </source>
</evidence>
<dbReference type="Proteomes" id="UP001499884">
    <property type="component" value="Unassembled WGS sequence"/>
</dbReference>